<dbReference type="FunFam" id="2.60.40.10:FF:001166">
    <property type="entry name" value="Uncharacterized protein, isoform D"/>
    <property type="match status" value="1"/>
</dbReference>
<dbReference type="Pfam" id="PF07679">
    <property type="entry name" value="I-set"/>
    <property type="match status" value="17"/>
</dbReference>
<feature type="region of interest" description="Disordered" evidence="13">
    <location>
        <begin position="6459"/>
        <end position="6502"/>
    </location>
</feature>
<evidence type="ECO:0000256" key="4">
    <source>
        <dbReference type="ARBA" id="ARBA00022490"/>
    </source>
</evidence>
<feature type="domain" description="Ig-like" evidence="14">
    <location>
        <begin position="5368"/>
        <end position="5450"/>
    </location>
</feature>
<keyword evidence="12" id="KW-0175">Coiled coil</keyword>
<feature type="domain" description="Ig-like" evidence="14">
    <location>
        <begin position="6362"/>
        <end position="6450"/>
    </location>
</feature>
<comment type="similarity">
    <text evidence="3">Belongs to the protein kinase superfamily. CAMK Ser/Thr protein kinase family.</text>
</comment>
<dbReference type="CDD" id="cd00096">
    <property type="entry name" value="Ig"/>
    <property type="match status" value="2"/>
</dbReference>
<dbReference type="GO" id="GO:0030154">
    <property type="term" value="P:cell differentiation"/>
    <property type="evidence" value="ECO:0007669"/>
    <property type="project" value="UniProtKB-ARBA"/>
</dbReference>
<feature type="compositionally biased region" description="Polar residues" evidence="13">
    <location>
        <begin position="3732"/>
        <end position="3741"/>
    </location>
</feature>
<feature type="compositionally biased region" description="Low complexity" evidence="13">
    <location>
        <begin position="961"/>
        <end position="973"/>
    </location>
</feature>
<evidence type="ECO:0000256" key="3">
    <source>
        <dbReference type="ARBA" id="ARBA00006692"/>
    </source>
</evidence>
<feature type="domain" description="Ig-like" evidence="14">
    <location>
        <begin position="6511"/>
        <end position="6588"/>
    </location>
</feature>
<feature type="domain" description="Ig-like" evidence="14">
    <location>
        <begin position="6247"/>
        <end position="6336"/>
    </location>
</feature>
<feature type="domain" description="Ig-like" evidence="14">
    <location>
        <begin position="105"/>
        <end position="193"/>
    </location>
</feature>
<keyword evidence="6" id="KW-0677">Repeat</keyword>
<feature type="domain" description="Ig-like" evidence="14">
    <location>
        <begin position="5912"/>
        <end position="6002"/>
    </location>
</feature>
<feature type="domain" description="Ig-like" evidence="14">
    <location>
        <begin position="503"/>
        <end position="587"/>
    </location>
</feature>
<feature type="compositionally biased region" description="Polar residues" evidence="13">
    <location>
        <begin position="5321"/>
        <end position="5358"/>
    </location>
</feature>
<keyword evidence="17" id="KW-1185">Reference proteome</keyword>
<evidence type="ECO:0000256" key="8">
    <source>
        <dbReference type="ARBA" id="ARBA00023180"/>
    </source>
</evidence>
<feature type="compositionally biased region" description="Polar residues" evidence="13">
    <location>
        <begin position="897"/>
        <end position="911"/>
    </location>
</feature>
<dbReference type="FunFam" id="2.60.40.10:FF:001452">
    <property type="entry name" value="Uncharacterized protein, isoform F"/>
    <property type="match status" value="1"/>
</dbReference>
<comment type="subcellular location">
    <subcellularLocation>
        <location evidence="2">Cytoplasm</location>
        <location evidence="2">Myofibril</location>
    </subcellularLocation>
    <subcellularLocation>
        <location evidence="1">Secreted</location>
    </subcellularLocation>
</comment>
<feature type="region of interest" description="Disordered" evidence="13">
    <location>
        <begin position="4812"/>
        <end position="4847"/>
    </location>
</feature>
<dbReference type="SMART" id="SM00060">
    <property type="entry name" value="FN3"/>
    <property type="match status" value="1"/>
</dbReference>
<feature type="domain" description="Ig-like" evidence="14">
    <location>
        <begin position="304"/>
        <end position="396"/>
    </location>
</feature>
<dbReference type="FunFam" id="2.60.40.10:FF:000999">
    <property type="entry name" value="Uncharacterized protein, isoform D"/>
    <property type="match status" value="1"/>
</dbReference>
<keyword evidence="4" id="KW-0963">Cytoplasm</keyword>
<dbReference type="InterPro" id="IPR003599">
    <property type="entry name" value="Ig_sub"/>
</dbReference>
<dbReference type="FunFam" id="2.60.40.10:FF:000032">
    <property type="entry name" value="palladin isoform X1"/>
    <property type="match status" value="1"/>
</dbReference>
<dbReference type="EMBL" id="CAJQZP010000963">
    <property type="protein sequence ID" value="CAG5003245.1"/>
    <property type="molecule type" value="Genomic_DNA"/>
</dbReference>
<evidence type="ECO:0000256" key="5">
    <source>
        <dbReference type="ARBA" id="ARBA00022525"/>
    </source>
</evidence>
<organism evidence="16 17">
    <name type="scientific">Parnassius apollo</name>
    <name type="common">Apollo butterfly</name>
    <name type="synonym">Papilio apollo</name>
    <dbReference type="NCBI Taxonomy" id="110799"/>
    <lineage>
        <taxon>Eukaryota</taxon>
        <taxon>Metazoa</taxon>
        <taxon>Ecdysozoa</taxon>
        <taxon>Arthropoda</taxon>
        <taxon>Hexapoda</taxon>
        <taxon>Insecta</taxon>
        <taxon>Pterygota</taxon>
        <taxon>Neoptera</taxon>
        <taxon>Endopterygota</taxon>
        <taxon>Lepidoptera</taxon>
        <taxon>Glossata</taxon>
        <taxon>Ditrysia</taxon>
        <taxon>Papilionoidea</taxon>
        <taxon>Papilionidae</taxon>
        <taxon>Parnassiinae</taxon>
        <taxon>Parnassini</taxon>
        <taxon>Parnassius</taxon>
        <taxon>Parnassius</taxon>
    </lineage>
</organism>
<evidence type="ECO:0000259" key="14">
    <source>
        <dbReference type="PROSITE" id="PS50835"/>
    </source>
</evidence>
<dbReference type="PANTHER" id="PTHR13817">
    <property type="entry name" value="TITIN"/>
    <property type="match status" value="1"/>
</dbReference>
<dbReference type="InterPro" id="IPR050964">
    <property type="entry name" value="Striated_Muscle_Regulatory"/>
</dbReference>
<reference evidence="16" key="1">
    <citation type="submission" date="2021-04" db="EMBL/GenBank/DDBJ databases">
        <authorList>
            <person name="Tunstrom K."/>
        </authorList>
    </citation>
    <scope>NUCLEOTIDE SEQUENCE</scope>
</reference>
<evidence type="ECO:0000313" key="17">
    <source>
        <dbReference type="Proteomes" id="UP000691718"/>
    </source>
</evidence>
<protein>
    <recommendedName>
        <fullName evidence="11">Hemolin</fullName>
    </recommendedName>
</protein>
<dbReference type="GO" id="GO:0005576">
    <property type="term" value="C:extracellular region"/>
    <property type="evidence" value="ECO:0007669"/>
    <property type="project" value="UniProtKB-SubCell"/>
</dbReference>
<feature type="region of interest" description="Disordered" evidence="13">
    <location>
        <begin position="6593"/>
        <end position="6617"/>
    </location>
</feature>
<dbReference type="FunFam" id="2.60.40.10:FF:001307">
    <property type="entry name" value="Stretchin-Mlck, isoform V"/>
    <property type="match status" value="3"/>
</dbReference>
<dbReference type="FunFam" id="2.60.40.10:FF:000080">
    <property type="entry name" value="Myosin light chain kinase, smooth muscle"/>
    <property type="match status" value="3"/>
</dbReference>
<feature type="domain" description="Ig-like" evidence="14">
    <location>
        <begin position="406"/>
        <end position="482"/>
    </location>
</feature>
<evidence type="ECO:0000256" key="7">
    <source>
        <dbReference type="ARBA" id="ARBA00023157"/>
    </source>
</evidence>
<dbReference type="OrthoDB" id="6070751at2759"/>
<feature type="domain" description="Ig-like" evidence="14">
    <location>
        <begin position="602"/>
        <end position="680"/>
    </location>
</feature>
<feature type="domain" description="Ig-like" evidence="14">
    <location>
        <begin position="203"/>
        <end position="283"/>
    </location>
</feature>
<keyword evidence="5" id="KW-0964">Secreted</keyword>
<evidence type="ECO:0000256" key="12">
    <source>
        <dbReference type="SAM" id="Coils"/>
    </source>
</evidence>
<evidence type="ECO:0000256" key="9">
    <source>
        <dbReference type="ARBA" id="ARBA00023319"/>
    </source>
</evidence>
<evidence type="ECO:0000259" key="15">
    <source>
        <dbReference type="PROSITE" id="PS50853"/>
    </source>
</evidence>
<feature type="coiled-coil region" evidence="12">
    <location>
        <begin position="3668"/>
        <end position="3697"/>
    </location>
</feature>
<dbReference type="GO" id="GO:0045989">
    <property type="term" value="P:positive regulation of striated muscle contraction"/>
    <property type="evidence" value="ECO:0007669"/>
    <property type="project" value="UniProtKB-ARBA"/>
</dbReference>
<evidence type="ECO:0000313" key="16">
    <source>
        <dbReference type="EMBL" id="CAG5003245.1"/>
    </source>
</evidence>
<dbReference type="CDD" id="cd00063">
    <property type="entry name" value="FN3"/>
    <property type="match status" value="1"/>
</dbReference>
<name>A0A8S3X7V8_PARAO</name>
<dbReference type="FunFam" id="2.60.40.10:FF:000107">
    <property type="entry name" value="Myosin, light chain kinase a"/>
    <property type="match status" value="2"/>
</dbReference>
<dbReference type="FunFam" id="2.60.40.10:FF:001894">
    <property type="entry name" value="Stretchin-Mlck, isoform V"/>
    <property type="match status" value="1"/>
</dbReference>
<feature type="compositionally biased region" description="Basic and acidic residues" evidence="13">
    <location>
        <begin position="882"/>
        <end position="895"/>
    </location>
</feature>
<evidence type="ECO:0000256" key="6">
    <source>
        <dbReference type="ARBA" id="ARBA00022737"/>
    </source>
</evidence>
<keyword evidence="9" id="KW-0393">Immunoglobulin domain</keyword>
<sequence>MEPPSYPVSGLQTVRVAPGSDADLILPLPNGTPPFHFEWSRAGASLDDRFTTSEDASGIRLTVSAAQTGDSGIYTLQASNAAGKDSHRLRLEVSAEETPSGDDPPTFLRRLQDLTVKVGTRTRFLVEIVSSTECKVTWYRNERRLMEAERVALVRDGNFWCADVATVSVDDAGRWTCTAENAGGRASCSAHLNVLVPKAYKRPEFVEELRALLTEQGTVSLECKVVGVPTPVLRWFKDSREIKAGDVFALTANAEDPTSLGTYTCEAVNCMGRAYSSSKVHVIGRGSKDGTLRSSSGGVSPEPPPIFTKELQDQFVKICEPLTMSCHIVVPPWPRSVVWYNKEGKIEPSERYHVIEDGVGGYLLEVPSAEWPDEGEWKCVATSTGGRVGISTCYVTMDVPKNFRKPRFMENLQAVLTEEGLVSFECKVVGFPTPVLSWFKDGQELKPGDVYQLTGTNSLGSYCCIARNCMGQANSSAELTVEDIQNQLNEEEKLQLFSKNQAPKFLQGLKSVEAKIDEPFRFTVKVAIPPEPSVLWYRDDQPVDDSKRCYLGKEERGIFYLDIQTLEFLDQAEWKCVAMNDFGHSVTSCFLKLIIPRHYKKPRFLENLQAILSDEGAVNLECKVIGVPQPVLKWYKDGEELKPGDIHRIISGQDGTCCLGTYTCEAQNCMGIAASSASLLGFDDSMKMKGKKKTDEQPLQRNLSLSTIHEERTSQMYDTPVGDITLDDKGEISFSFDGKEVSVSLYETPDLTEEEALQIVEMYADQLSENITEHNVVELPPLRFVKETSTSGNLLMEAIIIDVSPEYFTTPEEDLRTEADIEDISIADENGPPQLSLDHELNEEGNLEKRNVLVSDEQVDDHQHLSRKKSDSQRSGDYFSFSHDHSLSDEKRDDDTQLLSESDLQSFASAHSSEKPKSFKPSPDEGPESSEVTKTTIYKGEIGKNYTDQESRKLKRERRSSCSSKTSSSGSEISHTKSKGQFLQKCESVSQSLSRHKDFEEKVIAIKSTLGIIKNDLQILEKDIILKSELMSSVATASKSLEIINSLLTPLSEIHTLTEAAIESINEINNENNNIFKTMPESLRSLQQSLTVIEKCIDIESENKTLVKKTCISLMEKCGDQMQNLMSKITSVTSNNCFKMEDKTLCDIQSLTYEINNILNFTADTIKTRKLLIEASELRVDELSSDVKHLKDTQKGIYELKRPVMSLLNIVENAEKCETGILTVNSSSVILADMSASIQDLQSALEQIESLSIKESATVITKYNTEIIDAVMNSVLKLRSSFEHLSLESKNIDDSLMLKQNLTLVKSNLNDIFSQLKLIENNIGCFDILQSENKLEALQKMAQVLIALENNLPRLEVIPNLKVSMNLFHKQLTRILENVIESNDAEKYFVLMEIWDALKRVNSSIYDIDSQSELCLASMSNSLKIIKDCVDRNLFESELNKSIITNMSDILICIQEVLNQAENESLNIKSEYIQQASEREFDKMKADIVMEQIDKTLAAIAVVTSHHALEEQGPLLPVIESICPLLEELKHSVACVGLSGIEREEHISEITENSSQATETLAKPLCELNRHISILNEIILENPESFSESIQQISAFAQPLNELYKSLETLQHNTISQIGYDLSPYDLNKNVANAVQNLYNTTLMIHENIGMEAVDEISTLEDISGIKTMAETNLSDVLLLPIVNKTKVQQSLEFMDKFKTSAAAQALHILNKHIIKIQNHEVMNTLEALSKKSQYSNLRSFVEGLSNLHAKIQENLSPIEINVSQDFINNTNTSTLVPIAELMLELQQCLSLVDTSNIPIFEDILDISPDTIHSVFQGITEFKTHLEASIQILLPALEIADKTVNISYHIETLKESCVLLSDLLISAKINSNTSLIAKNIESLEVDLVNFLHSFDILKGINVKNIKTIVEDIYENLLIIQEEIVPLISSETKEPEKFLLIQTLNDIEANIVILEQFNFVELSESLECRYSTPFNVIELKLEPLYQVEDIVVSTTDVLENLENKGKRDHLVEVEKFIRTCKSEFIILRSLITKQLTFKRIMRIYQKIYFLRNAITAFDANVSKFNLSYETKSSLLNFISKANTCLNSAQISLNKIFEFHTDIIYTTPLAILSDNSKYLSNTSEKNISSELADIIKTFLKVAEIVLPTIENVRINVINELSNFTETDANEKEILDEWDKFVKLTEQTSLTKSLGIEYNQKLENMLCCIQQYNYIKDAPGSGKQLILLMCMAECSQMLKQMKELKAHDFSRKTPLNEILTRMIISLKAFNKQMGDSEKSSILEINIINSMNLESTEPSFETLNVICEDLKHEIQIEAFAVTEVDKSLMSEICKEIELIQNNLQSLDEKRVKDMIKTLNTIGKSLNIILSSEKEENDKYILKANFEKLLNHLVQYIDLIENLQKIPEVIKIDNLVPSMNLAKELRTTFVKSISISEKVNDVNSLNDMVKNADKQIHSLQESLSMLQVQLLEHCSNATLNFEKDDFQHAMEVVSDLQKDLLVISAGQTIINISNNGIDNNELNKDTAIIDNLQARLFNDKAIKDKEISPILEGAVDEKFKNEFKLLVYKDSEVQPKMNNVQRDEINLGTQFDNGNTNTEYLQECEILSDKTHTQASETVITNLDKKENVDTSEKNTANVAIILGELVNHLEEFASCSDVVSRLVLLTNITHLEDCMKTAKALKEKITESLLSPENTVRNFFQKGYIDKNYASLPQDFYETLKFLQKQMHNKTKELSVEFGDVSLQRMNNVLTNLVLKIHAVFISEKTNFEELNNNRNFNITTASEFVVETFAKNIDEKLYSEKSVYDSKTSQETDIISSNASQQGLSTKEISDNMEKNCLKYISKLPICSEVLEQMESTQENLQQLQVELTQIVATSTVCNEENDLIVTKNLDSIFFYEDTLDQSFNDNNKKSLPSSTDIKQKDSLYRLKSLLQEVCNKIDILATVETADDIEILQNTLDEIQAVIIELKCDYDGSVSDAFNETLEDLECSVRSVQLQIHEGSPPELLKEACAALQLLVTNMCGLQELHLSHNMSTEIKLDNILQTCSNDTAAIVTLLDATLELKTSGPSEFSIFIADLNTLKCLIKTLKSNFDQKMETLIEMGIEINQNLDLVEDRVFTLEKDVDLNKNLSSNDRDTIITVIHSVYGSISNMRGAITSVQKQYMFENYGKPSTLFLNALKNIALIVQTTGESNWKKIAKSLRKVLNHFEDIKFYINFDKTARLPSDAAFTKIILFDLKSVITEVILANETQLSPEIIAIAKNTAVCLESRLLDIENQSHLEVKEKIPIFQSIAYQLHLLTESIKDYLIVNTSSQDKEGKTLNKNKTITKKRDINILDQDVPNTETTNTDLSEQSTIADPLKTKSLEENKEEYYECDTKNLSDLWNSEAETIKSKINVLENESNKSQNYSEINNENSIKLDTCLVNDSHENTKMYFGKLDTSIPNFALEIVPESVMSENILEQSLLKIEEPKPLEASPLHVVETRVLYEAQTAVAVSDQLIEFDQKAEAPYESDKLEICANKKNQLSTCNENEFTQNSDTVTDLVNNQSYKEKMEMMDSKRIIQQEYIPSDNTQVSVTIEVPCNKLAESKEILENNIRESALTLQSQTSLITQDNDKIENNENFEEDKEKKDLDQLGNDLVSENERVQLNKSEPQITFNEYQKRKSSDGQDILEKEEKEIQVKEMKSEERNLELELNKGDKQISEECDTMMHSEINANVMQTIDVLTNDIKIDSKSSESMNPSQDTIDQEKPDEGDRNVFRKSKENKKLKMVMEVKPESIKQLAKQSQDSSEINNFVQEQDKVITEITVDNHKSVHVHIDKNDDLTSNDIQSSDLCQGILNRERGKIQTNENNQNVLNIPEKHESLQEKEIKSDVKIQETKQSQSTIETNSNIEEQNKVHITIDVDTIKQVEINKNDLQSINDLATNQAIMQLEISQSIQSPKDDDETIIDKVTDKVVKEEKQNKVCETKILVTDQLQDAVEFNINLKEQNKENFDVTLDSDTSKDIEINKSKLQTNNGIGISETIIQVKRDKSNDRPVDTMDKKQNKIIVKDDAEIILDKSKIIEGKFKEKEIEHETRMQITGQSQLAIETSNIEEQYKVNPVITIDSETVKHIEINKNAMQSINELATNGSKMPLERSQSIEPCEDKVKQELYKRKSKDDGEVILDKSIVIEKVVKEEDKVYDTRILVLEQPQDTVEIVSNLIEPNNENIDVTVDSDTIKDIEINESESQPNYSIRISEEIIQVKRDQSHNLQNDTMDKKQDKRMLEDDVDIVLDKSKLIEEKIIEKEIEEESKLQVTGQPQVTIETDSNIEEQKKVNTEITIDSETVKHIEINKNATQSINELATNEAKMPLARSQSIEPCEDKIKQELDKTKSKNDDETILDKSIVIEKVIKEEDKVYETKVLVPEQLQETFEINSSIMEQNKENIDITLNSDTIRHVEINKCESQTNNAIAISSEIMQVKRNQTNDLPTDMMDQRQDKRMLKDDDEIALDKSKGIAENFKEKENETKIQAIGKSQITIETDNNIIEKNKESTNLTEDGDTLKYLEVNRNEVQSQNDLATSESIMQSKVIQSIDLSQGMIDQEQDIQDDNMTRKVKEDEYFNDKGIEEKSKEKVIEQKTVNGPIEHPQDIVVINNKTLDQNIENVGILNVETNKNVELLIDLSDLKTCESIQLKESQSSTAVSSENDIYNWTNEKEKTENILKNEIEEDTINKSYISEEMDSHKLLVKKEETEMLSKLKNSILSVNTTLHQKEIEKESTNINQQNDKIKTNDKHTDKVVTNTEKEKESEDKLLLEENEITNKFLINNTLKLSKQEQRQDNNKEVNYNKKEREEITKEGRESKAFESNNIKSDLETMNLQEVNKIASEGLIINKQKEKSDEEDKKDFQQNCLEKPVKMITKHKNQNMNEKKQDISKYETETKSQATGQSHILDILDQSKENTQMLDGNSLNKSQEKKCDTMELTNNVSIKEVSILEKELMKDTILVKELENKKSYFDSVGSEETYLNLQNEAISNMVQSIQLPQHDLNLQEIDKINETLGIKNTSPKFLTNLDELKEVQESPDQETIKSKSVNIENTDSDIDFEGGFQRDKSGDKTQLEDATSLFTDNNITELTEKHIANDHAENFRKVYGAEEKKLNKAYEVATEEKQGSTERQNSKIEVLNNTIKSKKCDKIQIFDKKQSSEEKVDLSEKKIKDQREKNAFRTETINDSSLNEPKIKPENVEEEINDHKDSIKELEKPLNDLINVSQNKQTEFNLDQYSRSNEFLSTMVECESKEKKVLIDRSKSASEPVCDYSMSVINMGQIQTFYKVETIAYDSQLRSSLPPSYENTKNNETAESNSKYNQKSKAQSEAPSITTQKRPLRDVKRKPVFSTHLTDRTAVEGSRVKLTCSVLASSEPIILWYKNGVPLNNKLKYRTKYIDGLITMEVLNAVPSDSAEYRCTVETENGSVTTCANLKVYPSFEASPIPPTFTRSIRDTYHLAENELILECRIRGQPLPTITWLKDDRPISLYERYQAYYLADGVCRLVINSPCPEDSGKFTCKAENSIWTDQISHIVNFSGLMQSGSNLTTWGKSRIDHQVIEGRRPHFTNVLTDYKVSKGGTIGLQVEIKGSPTRVEWLREGRSITEIYRNAETFVDHGLYTLALSDVTEKESGVYTCRAWSKNDKVDMNAAITVVQPNEIEGKPAVIIGRPQKDIVISVGADINISFRVNGEPKPKVTFMKGIRDITNSQRVCKMTSDDYVKFTLKRSVVSDAGTYCIFARNAYGCDRAFVTVAVRQRASSESLISDWTYPTDDSAMTVAKQRFKSVPNRIPGEPSVVDGGNNWVSLAWPKPDSQSGSSVIAYKVESWLLGKEGGARWTELGVTPLNSFDVFNIKQGEEYHFRVTPRNRYGWGESVQTTSPIGVGLAGDRPEFVDILPGQLKVLVGETVTLKCSFKGKPIPEIVWMKNGHEIDEEDSRLKTSLNGTNCCLTINDVRIEDEARYSCEATNVHGRSSTYARIAVITDRLIWEADAKLKRERSADVEIGEYPPQFTMRLRDRRVQATYPVRLTCQVVGRPPPIVTWFKDGEEVTNDARHTKFQDELFYTLEIAPTNLEDGGVYEATARNNSGAISCHCNLVVDKGIRAYVAPEFCCGLEPLYEVSVGDELRISAVVEAYPSVGVTWFRDGIRLRPSRRAVMTLDHDGQIELAVAPITQRDAGIYTCTASNEVGKASTSGKVEVLGNSTEERNQTIPTVICPNVPYSKEPMFTRKPRSSEAREGDTVIIECEVIGDPKPEVYWLRDFLRPDYYRDASHFKRVGAGPEYRFEIPHAKLDYTGTYSVVARNIYGEAKAIISLQILAKDPTSSEETHNIKYGRVEVIPCFEKELTDLLSHDGDAIEFECRVTGNPEPDIKWYHYTDIIRDNSDFETTYELGTARLKIKQVAADDEGTYTCEAYNSLGKAKSSACLVVYPPGEPNTLSQRLRRPPALLSTTSTPRSTPRSTPARSLSRNRTPGPDMRSLCSPAREVAPKFYTYPFNKVAEEGDTVVFQCAVKGLPAPWTTWDKDGVVITPSSRINIKEKDEILRILEIEEVTSEDVGLYRVTLENDYGEVGTPHFQDKTDRENSPKGHRSPPAAESISYLRYKKGKSRPRKSNVCLFYSVYLYEFYVTMIYLSRLHIFNRCLILLLGPQSIEILKNNMKR</sequence>
<feature type="compositionally biased region" description="Low complexity" evidence="13">
    <location>
        <begin position="6467"/>
        <end position="6491"/>
    </location>
</feature>
<feature type="compositionally biased region" description="Basic and acidic residues" evidence="13">
    <location>
        <begin position="6598"/>
        <end position="6608"/>
    </location>
</feature>
<dbReference type="GO" id="GO:0060298">
    <property type="term" value="P:positive regulation of sarcomere organization"/>
    <property type="evidence" value="ECO:0007669"/>
    <property type="project" value="UniProtKB-ARBA"/>
</dbReference>
<feature type="coiled-coil region" evidence="12">
    <location>
        <begin position="2844"/>
        <end position="2871"/>
    </location>
</feature>
<comment type="caution">
    <text evidence="16">The sequence shown here is derived from an EMBL/GenBank/DDBJ whole genome shotgun (WGS) entry which is preliminary data.</text>
</comment>
<dbReference type="GO" id="GO:0040017">
    <property type="term" value="P:positive regulation of locomotion"/>
    <property type="evidence" value="ECO:0007669"/>
    <property type="project" value="UniProtKB-ARBA"/>
</dbReference>
<evidence type="ECO:0000256" key="1">
    <source>
        <dbReference type="ARBA" id="ARBA00004613"/>
    </source>
</evidence>
<dbReference type="InterPro" id="IPR007110">
    <property type="entry name" value="Ig-like_dom"/>
</dbReference>
<dbReference type="InterPro" id="IPR003598">
    <property type="entry name" value="Ig_sub2"/>
</dbReference>
<comment type="similarity">
    <text evidence="10">Belongs to the hemolin family.</text>
</comment>
<keyword evidence="8" id="KW-0325">Glycoprotein</keyword>
<dbReference type="SMART" id="SM00409">
    <property type="entry name" value="IG"/>
    <property type="match status" value="16"/>
</dbReference>
<feature type="region of interest" description="Disordered" evidence="13">
    <location>
        <begin position="5321"/>
        <end position="5362"/>
    </location>
</feature>
<feature type="domain" description="Ig-like" evidence="14">
    <location>
        <begin position="3"/>
        <end position="94"/>
    </location>
</feature>
<feature type="domain" description="Ig-like" evidence="14">
    <location>
        <begin position="6031"/>
        <end position="6113"/>
    </location>
</feature>
<dbReference type="FunFam" id="2.60.40.10:FF:001053">
    <property type="entry name" value="Uncharacterized protein, isoform D"/>
    <property type="match status" value="1"/>
</dbReference>
<dbReference type="GO" id="GO:0030016">
    <property type="term" value="C:myofibril"/>
    <property type="evidence" value="ECO:0007669"/>
    <property type="project" value="UniProtKB-SubCell"/>
</dbReference>
<feature type="compositionally biased region" description="Basic and acidic residues" evidence="13">
    <location>
        <begin position="4812"/>
        <end position="4842"/>
    </location>
</feature>
<dbReference type="PANTHER" id="PTHR13817:SF171">
    <property type="entry name" value="STRETCHIN-MLCK, ISOFORM U"/>
    <property type="match status" value="1"/>
</dbReference>
<feature type="compositionally biased region" description="Basic and acidic residues" evidence="13">
    <location>
        <begin position="860"/>
        <end position="874"/>
    </location>
</feature>
<dbReference type="GO" id="GO:0009653">
    <property type="term" value="P:anatomical structure morphogenesis"/>
    <property type="evidence" value="ECO:0007669"/>
    <property type="project" value="UniProtKB-ARBA"/>
</dbReference>
<feature type="domain" description="Ig-like" evidence="14">
    <location>
        <begin position="6130"/>
        <end position="6220"/>
    </location>
</feature>
<dbReference type="PROSITE" id="PS50853">
    <property type="entry name" value="FN3"/>
    <property type="match status" value="1"/>
</dbReference>
<dbReference type="InterPro" id="IPR013098">
    <property type="entry name" value="Ig_I-set"/>
</dbReference>
<feature type="domain" description="Fibronectin type-III" evidence="15">
    <location>
        <begin position="5812"/>
        <end position="5908"/>
    </location>
</feature>
<dbReference type="PROSITE" id="PS50835">
    <property type="entry name" value="IG_LIKE"/>
    <property type="match status" value="16"/>
</dbReference>
<feature type="domain" description="Ig-like" evidence="14">
    <location>
        <begin position="5586"/>
        <end position="5674"/>
    </location>
</feature>
<proteinExistence type="inferred from homology"/>
<keyword evidence="7" id="KW-1015">Disulfide bond</keyword>
<gene>
    <name evidence="16" type="ORF">PAPOLLO_LOCUS14207</name>
</gene>
<dbReference type="InterPro" id="IPR003961">
    <property type="entry name" value="FN3_dom"/>
</dbReference>
<evidence type="ECO:0000256" key="2">
    <source>
        <dbReference type="ARBA" id="ARBA00004657"/>
    </source>
</evidence>
<dbReference type="Proteomes" id="UP000691718">
    <property type="component" value="Unassembled WGS sequence"/>
</dbReference>
<dbReference type="FunFam" id="2.60.40.10:FF:000425">
    <property type="entry name" value="Myosin light chain kinase"/>
    <property type="match status" value="1"/>
</dbReference>
<accession>A0A8S3X7V8</accession>
<dbReference type="SMART" id="SM00408">
    <property type="entry name" value="IGc2"/>
    <property type="match status" value="15"/>
</dbReference>
<feature type="compositionally biased region" description="Basic and acidic residues" evidence="13">
    <location>
        <begin position="3743"/>
        <end position="3760"/>
    </location>
</feature>
<evidence type="ECO:0000256" key="13">
    <source>
        <dbReference type="SAM" id="MobiDB-lite"/>
    </source>
</evidence>
<feature type="domain" description="Ig-like" evidence="14">
    <location>
        <begin position="5468"/>
        <end position="5553"/>
    </location>
</feature>
<feature type="coiled-coil region" evidence="12">
    <location>
        <begin position="2437"/>
        <end position="2464"/>
    </location>
</feature>
<evidence type="ECO:0000256" key="10">
    <source>
        <dbReference type="ARBA" id="ARBA00061228"/>
    </source>
</evidence>
<feature type="region of interest" description="Disordered" evidence="13">
    <location>
        <begin position="3728"/>
        <end position="3760"/>
    </location>
</feature>
<evidence type="ECO:0000256" key="11">
    <source>
        <dbReference type="ARBA" id="ARBA00068688"/>
    </source>
</evidence>
<feature type="region of interest" description="Disordered" evidence="13">
    <location>
        <begin position="855"/>
        <end position="977"/>
    </location>
</feature>